<gene>
    <name evidence="2" type="ORF">AWRI4620_LOCUS2833</name>
</gene>
<evidence type="ECO:0000256" key="1">
    <source>
        <dbReference type="SAM" id="MobiDB-lite"/>
    </source>
</evidence>
<organism evidence="2 3">
    <name type="scientific">Aureobasidium uvarum</name>
    <dbReference type="NCBI Taxonomy" id="2773716"/>
    <lineage>
        <taxon>Eukaryota</taxon>
        <taxon>Fungi</taxon>
        <taxon>Dikarya</taxon>
        <taxon>Ascomycota</taxon>
        <taxon>Pezizomycotina</taxon>
        <taxon>Dothideomycetes</taxon>
        <taxon>Dothideomycetidae</taxon>
        <taxon>Dothideales</taxon>
        <taxon>Saccotheciaceae</taxon>
        <taxon>Aureobasidium</taxon>
    </lineage>
</organism>
<dbReference type="Proteomes" id="UP000745764">
    <property type="component" value="Unassembled WGS sequence"/>
</dbReference>
<feature type="region of interest" description="Disordered" evidence="1">
    <location>
        <begin position="1"/>
        <end position="25"/>
    </location>
</feature>
<proteinExistence type="predicted"/>
<sequence length="184" mass="20612">MADHVPADVVQGSTPSCDGDDAVAPKHPTLSQALANELKRFHDLWDKASDISDQRDALARISQANRLAVKQHEHTTNLNLQVINLDELDSLDDCSEWFRLEKIASKHFPELYRLTRRLMGVWEEMITLEEAIKSKFAAELMDNAEVGEVKRFEAEVEDLHWARNVILEGCRAVLAAGGAAYTSS</sequence>
<name>A0A9N8KKF6_9PEZI</name>
<reference evidence="2" key="1">
    <citation type="submission" date="2020-06" db="EMBL/GenBank/DDBJ databases">
        <authorList>
            <person name="Onetto C."/>
        </authorList>
    </citation>
    <scope>NUCLEOTIDE SEQUENCE</scope>
</reference>
<protein>
    <submittedName>
        <fullName evidence="2">Uncharacterized protein</fullName>
    </submittedName>
</protein>
<comment type="caution">
    <text evidence="2">The sequence shown here is derived from an EMBL/GenBank/DDBJ whole genome shotgun (WGS) entry which is preliminary data.</text>
</comment>
<evidence type="ECO:0000313" key="3">
    <source>
        <dbReference type="Proteomes" id="UP000745764"/>
    </source>
</evidence>
<dbReference type="OrthoDB" id="3918064at2759"/>
<evidence type="ECO:0000313" key="2">
    <source>
        <dbReference type="EMBL" id="CAD0108578.1"/>
    </source>
</evidence>
<accession>A0A9N8KKF6</accession>
<dbReference type="AlphaFoldDB" id="A0A9N8KKF6"/>
<dbReference type="EMBL" id="CAINUL010000003">
    <property type="protein sequence ID" value="CAD0108578.1"/>
    <property type="molecule type" value="Genomic_DNA"/>
</dbReference>
<keyword evidence="3" id="KW-1185">Reference proteome</keyword>